<dbReference type="EMBL" id="CP035467">
    <property type="protein sequence ID" value="QCW83818.1"/>
    <property type="molecule type" value="Genomic_DNA"/>
</dbReference>
<sequence>MNQCRCYLDELLIVGNQFRHGEISQRQCTLRQNKLKKRYEENDFGILKLRIAKMLVDAGGDINYLMCHPLDAAIQNGIQEFRIIAFFLLYCDINWSLVYTDYDGTTNKAIVRLWKDIVDTLSLSTNIKELIFNNGIDELILLKRDDIFIILKKLYGKHFCYIEDHDDAFNCIVVKNVYGDEFELVGNGYALNKGKINDIDEFLFLIEPEHIEQKLDNFILSKEHLFYLIVGPAIITFEITAVEVAEDISPYANRYVCKRRDDLHISV</sequence>
<dbReference type="Proteomes" id="UP000305881">
    <property type="component" value="Chromosome"/>
</dbReference>
<dbReference type="KEGG" id="mbur:EQU24_17370"/>
<gene>
    <name evidence="1" type="ORF">EQU24_17370</name>
</gene>
<dbReference type="RefSeq" id="WP_138767206.1">
    <property type="nucleotide sequence ID" value="NZ_CP035467.1"/>
</dbReference>
<evidence type="ECO:0000313" key="1">
    <source>
        <dbReference type="EMBL" id="QCW83818.1"/>
    </source>
</evidence>
<dbReference type="AlphaFoldDB" id="A0A4P9UQU9"/>
<reference evidence="2" key="1">
    <citation type="journal article" date="2019" name="J. Bacteriol.">
        <title>A Mutagenic Screen Identifies a TonB-Dependent Receptor Required for the Lanthanide Metal Switch in the Type I Methanotroph 'Methylotuvimicrobium buryatense' 5GB1C.</title>
        <authorList>
            <person name="Groom J.D."/>
            <person name="Ford S.M."/>
            <person name="Pesesky M.W."/>
            <person name="Lidstrom M.E."/>
        </authorList>
    </citation>
    <scope>NUCLEOTIDE SEQUENCE [LARGE SCALE GENOMIC DNA]</scope>
    <source>
        <strain evidence="2">5GB1C</strain>
    </source>
</reference>
<proteinExistence type="predicted"/>
<name>A0A4P9UQU9_METBY</name>
<dbReference type="OrthoDB" id="5574338at2"/>
<protein>
    <submittedName>
        <fullName evidence="1">Uncharacterized protein</fullName>
    </submittedName>
</protein>
<keyword evidence="2" id="KW-1185">Reference proteome</keyword>
<accession>A0A4P9UQU9</accession>
<evidence type="ECO:0000313" key="2">
    <source>
        <dbReference type="Proteomes" id="UP000305881"/>
    </source>
</evidence>
<organism evidence="1 2">
    <name type="scientific">Methylotuvimicrobium buryatense</name>
    <name type="common">Methylomicrobium buryatense</name>
    <dbReference type="NCBI Taxonomy" id="95641"/>
    <lineage>
        <taxon>Bacteria</taxon>
        <taxon>Pseudomonadati</taxon>
        <taxon>Pseudomonadota</taxon>
        <taxon>Gammaproteobacteria</taxon>
        <taxon>Methylococcales</taxon>
        <taxon>Methylococcaceae</taxon>
        <taxon>Methylotuvimicrobium</taxon>
    </lineage>
</organism>